<dbReference type="EC" id="2.7.7.7" evidence="10"/>
<sequence>AAEFGLDVEGPRGWALLRTVAAFEGLPRLRSTHPGGFVLSAGPLGEHCPVEHTAMGRTVIQFDKDDLDSLGIPKFDFLGLGALAYVRRAFDMIERRTGRRPELYGLPPDDPETFAMIARGDTVGLFQIESRAQIASLVHTRPERLYDIVVQVALIRPGPIVARFVRPYTNRRRGRERVVYPAALAPLLAPILDRTQGIPIFQEQAMALSMALAGYGAAEADELRRTMGNQRKAARLAAALERLRARMVERGIGDEVAQQLVDDLRGFANYGFPESHAWSFALIAYATAYLKAHHPAEFYAAILNAWPMGFYAPSTLVHDARRHGVTVRPPCLRDGAAECTVECAAAGDPGSA</sequence>
<evidence type="ECO:0000256" key="7">
    <source>
        <dbReference type="ARBA" id="ARBA00023204"/>
    </source>
</evidence>
<dbReference type="PANTHER" id="PTHR32294:SF4">
    <property type="entry name" value="ERROR-PRONE DNA POLYMERASE"/>
    <property type="match status" value="1"/>
</dbReference>
<keyword evidence="4" id="KW-0235">DNA replication</keyword>
<dbReference type="InterPro" id="IPR011708">
    <property type="entry name" value="DNA_pol3_alpha_NTPase_dom"/>
</dbReference>
<dbReference type="Pfam" id="PF17657">
    <property type="entry name" value="DNA_pol3_finger"/>
    <property type="match status" value="1"/>
</dbReference>
<proteinExistence type="predicted"/>
<dbReference type="GO" id="GO:0006260">
    <property type="term" value="P:DNA replication"/>
    <property type="evidence" value="ECO:0007669"/>
    <property type="project" value="UniProtKB-KW"/>
</dbReference>
<dbReference type="InterPro" id="IPR004805">
    <property type="entry name" value="DnaE2/DnaE/PolC"/>
</dbReference>
<evidence type="ECO:0000256" key="1">
    <source>
        <dbReference type="ARBA" id="ARBA00022490"/>
    </source>
</evidence>
<evidence type="ECO:0000256" key="5">
    <source>
        <dbReference type="ARBA" id="ARBA00022763"/>
    </source>
</evidence>
<dbReference type="Pfam" id="PF07733">
    <property type="entry name" value="DNA_pol3_alpha"/>
    <property type="match status" value="1"/>
</dbReference>
<feature type="domain" description="Bacterial DNA polymerase III alpha subunit NTPase" evidence="8">
    <location>
        <begin position="15"/>
        <end position="79"/>
    </location>
</feature>
<evidence type="ECO:0000259" key="8">
    <source>
        <dbReference type="Pfam" id="PF07733"/>
    </source>
</evidence>
<keyword evidence="6" id="KW-0239">DNA-directed DNA polymerase</keyword>
<feature type="domain" description="DNA polymerase III alpha subunit finger" evidence="9">
    <location>
        <begin position="83"/>
        <end position="250"/>
    </location>
</feature>
<reference evidence="10" key="1">
    <citation type="submission" date="2020-02" db="EMBL/GenBank/DDBJ databases">
        <authorList>
            <person name="Meier V. D."/>
        </authorList>
    </citation>
    <scope>NUCLEOTIDE SEQUENCE</scope>
    <source>
        <strain evidence="10">AVDCRST_MAG40</strain>
    </source>
</reference>
<feature type="non-terminal residue" evidence="10">
    <location>
        <position position="352"/>
    </location>
</feature>
<gene>
    <name evidence="10" type="ORF">AVDCRST_MAG40-1781</name>
</gene>
<keyword evidence="3 10" id="KW-0548">Nucleotidyltransferase</keyword>
<evidence type="ECO:0000256" key="6">
    <source>
        <dbReference type="ARBA" id="ARBA00022932"/>
    </source>
</evidence>
<keyword evidence="7" id="KW-0234">DNA repair</keyword>
<evidence type="ECO:0000256" key="2">
    <source>
        <dbReference type="ARBA" id="ARBA00022679"/>
    </source>
</evidence>
<feature type="non-terminal residue" evidence="10">
    <location>
        <position position="1"/>
    </location>
</feature>
<evidence type="ECO:0000259" key="9">
    <source>
        <dbReference type="Pfam" id="PF17657"/>
    </source>
</evidence>
<dbReference type="GO" id="GO:0006281">
    <property type="term" value="P:DNA repair"/>
    <property type="evidence" value="ECO:0007669"/>
    <property type="project" value="UniProtKB-KW"/>
</dbReference>
<name>A0A6J4LG06_9BACT</name>
<evidence type="ECO:0000313" key="10">
    <source>
        <dbReference type="EMBL" id="CAA9327969.1"/>
    </source>
</evidence>
<dbReference type="GO" id="GO:0008408">
    <property type="term" value="F:3'-5' exonuclease activity"/>
    <property type="evidence" value="ECO:0007669"/>
    <property type="project" value="InterPro"/>
</dbReference>
<keyword evidence="5" id="KW-0227">DNA damage</keyword>
<dbReference type="AlphaFoldDB" id="A0A6J4LG06"/>
<keyword evidence="2 10" id="KW-0808">Transferase</keyword>
<evidence type="ECO:0000256" key="4">
    <source>
        <dbReference type="ARBA" id="ARBA00022705"/>
    </source>
</evidence>
<evidence type="ECO:0000256" key="3">
    <source>
        <dbReference type="ARBA" id="ARBA00022695"/>
    </source>
</evidence>
<keyword evidence="1" id="KW-0963">Cytoplasm</keyword>
<organism evidence="10">
    <name type="scientific">uncultured Gemmatimonadaceae bacterium</name>
    <dbReference type="NCBI Taxonomy" id="246130"/>
    <lineage>
        <taxon>Bacteria</taxon>
        <taxon>Pseudomonadati</taxon>
        <taxon>Gemmatimonadota</taxon>
        <taxon>Gemmatimonadia</taxon>
        <taxon>Gemmatimonadales</taxon>
        <taxon>Gemmatimonadaceae</taxon>
        <taxon>environmental samples</taxon>
    </lineage>
</organism>
<dbReference type="InterPro" id="IPR040982">
    <property type="entry name" value="DNA_pol3_finger"/>
</dbReference>
<dbReference type="PANTHER" id="PTHR32294">
    <property type="entry name" value="DNA POLYMERASE III SUBUNIT ALPHA"/>
    <property type="match status" value="1"/>
</dbReference>
<accession>A0A6J4LG06</accession>
<dbReference type="GO" id="GO:0003887">
    <property type="term" value="F:DNA-directed DNA polymerase activity"/>
    <property type="evidence" value="ECO:0007669"/>
    <property type="project" value="UniProtKB-KW"/>
</dbReference>
<protein>
    <submittedName>
        <fullName evidence="10">Error-prone repair homolog of DNA polymerase III alpha subunit</fullName>
        <ecNumber evidence="10">2.7.7.7</ecNumber>
    </submittedName>
</protein>
<dbReference type="EMBL" id="CADCTX010000552">
    <property type="protein sequence ID" value="CAA9327969.1"/>
    <property type="molecule type" value="Genomic_DNA"/>
</dbReference>